<evidence type="ECO:0000313" key="1">
    <source>
        <dbReference type="EMBL" id="SBT04012.1"/>
    </source>
</evidence>
<evidence type="ECO:0000313" key="2">
    <source>
        <dbReference type="Proteomes" id="UP000199169"/>
    </source>
</evidence>
<organism evidence="1 2">
    <name type="scientific">Candidatus Accumulibacter aalborgensis</name>
    <dbReference type="NCBI Taxonomy" id="1860102"/>
    <lineage>
        <taxon>Bacteria</taxon>
        <taxon>Pseudomonadati</taxon>
        <taxon>Pseudomonadota</taxon>
        <taxon>Betaproteobacteria</taxon>
        <taxon>Candidatus Accumulibacter</taxon>
    </lineage>
</organism>
<gene>
    <name evidence="1" type="ORF">ACCAA_130007</name>
</gene>
<sequence length="104" mass="11428">MRSRAVAQIQVDEALVGDTNVFRDSLEVRDGLFVEPNGDLLFELCCVWVFSGSGEVVFFAHVAPLWIRLGFLGSCLASGDNTNDMTFAPIAMTDKQQSKRAAQE</sequence>
<proteinExistence type="predicted"/>
<dbReference type="AlphaFoldDB" id="A0A1A8XI17"/>
<dbReference type="Proteomes" id="UP000199169">
    <property type="component" value="Unassembled WGS sequence"/>
</dbReference>
<dbReference type="EMBL" id="FLQX01000035">
    <property type="protein sequence ID" value="SBT04012.1"/>
    <property type="molecule type" value="Genomic_DNA"/>
</dbReference>
<name>A0A1A8XI17_9PROT</name>
<protein>
    <submittedName>
        <fullName evidence="1">Uncharacterized protein</fullName>
    </submittedName>
</protein>
<accession>A0A1A8XI17</accession>
<keyword evidence="2" id="KW-1185">Reference proteome</keyword>
<reference evidence="1 2" key="1">
    <citation type="submission" date="2016-06" db="EMBL/GenBank/DDBJ databases">
        <authorList>
            <person name="Kjaerup R.B."/>
            <person name="Dalgaard T.S."/>
            <person name="Juul-Madsen H.R."/>
        </authorList>
    </citation>
    <scope>NUCLEOTIDE SEQUENCE [LARGE SCALE GENOMIC DNA]</scope>
    <source>
        <strain evidence="1">3</strain>
    </source>
</reference>